<dbReference type="Pfam" id="PF16649">
    <property type="entry name" value="IL23"/>
    <property type="match status" value="1"/>
</dbReference>
<keyword evidence="6" id="KW-0399">Innate immunity</keyword>
<dbReference type="GO" id="GO:0045087">
    <property type="term" value="P:innate immune response"/>
    <property type="evidence" value="ECO:0007669"/>
    <property type="project" value="UniProtKB-KW"/>
</dbReference>
<dbReference type="GO" id="GO:0006954">
    <property type="term" value="P:inflammatory response"/>
    <property type="evidence" value="ECO:0007669"/>
    <property type="project" value="UniProtKB-KW"/>
</dbReference>
<evidence type="ECO:0000256" key="12">
    <source>
        <dbReference type="ARBA" id="ARBA00023198"/>
    </source>
</evidence>
<evidence type="ECO:0000256" key="13">
    <source>
        <dbReference type="ARBA" id="ARBA00030230"/>
    </source>
</evidence>
<organism evidence="16 17">
    <name type="scientific">Geotrypetes seraphini</name>
    <name type="common">Gaboon caecilian</name>
    <name type="synonym">Caecilia seraphini</name>
    <dbReference type="NCBI Taxonomy" id="260995"/>
    <lineage>
        <taxon>Eukaryota</taxon>
        <taxon>Metazoa</taxon>
        <taxon>Chordata</taxon>
        <taxon>Craniata</taxon>
        <taxon>Vertebrata</taxon>
        <taxon>Euteleostomi</taxon>
        <taxon>Amphibia</taxon>
        <taxon>Gymnophiona</taxon>
        <taxon>Geotrypetes</taxon>
    </lineage>
</organism>
<dbReference type="PANTHER" id="PTHR15947">
    <property type="entry name" value="SGRF"/>
    <property type="match status" value="1"/>
</dbReference>
<dbReference type="GO" id="GO:0051607">
    <property type="term" value="P:defense response to virus"/>
    <property type="evidence" value="ECO:0007669"/>
    <property type="project" value="UniProtKB-KW"/>
</dbReference>
<name>A0A6P8PT07_GEOSA</name>
<evidence type="ECO:0000256" key="3">
    <source>
        <dbReference type="ARBA" id="ARBA00015012"/>
    </source>
</evidence>
<dbReference type="Proteomes" id="UP000515159">
    <property type="component" value="Chromosome 3"/>
</dbReference>
<dbReference type="GO" id="GO:0070743">
    <property type="term" value="C:interleukin-23 complex"/>
    <property type="evidence" value="ECO:0007669"/>
    <property type="project" value="TreeGrafter"/>
</dbReference>
<dbReference type="GO" id="GO:0005125">
    <property type="term" value="F:cytokine activity"/>
    <property type="evidence" value="ECO:0007669"/>
    <property type="project" value="UniProtKB-KW"/>
</dbReference>
<dbReference type="GeneID" id="117356368"/>
<evidence type="ECO:0000256" key="9">
    <source>
        <dbReference type="ARBA" id="ARBA00023118"/>
    </source>
</evidence>
<evidence type="ECO:0000256" key="14">
    <source>
        <dbReference type="ARBA" id="ARBA00045298"/>
    </source>
</evidence>
<dbReference type="GO" id="GO:0042102">
    <property type="term" value="P:positive regulation of T cell proliferation"/>
    <property type="evidence" value="ECO:0007669"/>
    <property type="project" value="TreeGrafter"/>
</dbReference>
<evidence type="ECO:0000256" key="15">
    <source>
        <dbReference type="ARBA" id="ARBA00046461"/>
    </source>
</evidence>
<evidence type="ECO:0000256" key="7">
    <source>
        <dbReference type="ARBA" id="ARBA00022729"/>
    </source>
</evidence>
<evidence type="ECO:0000256" key="4">
    <source>
        <dbReference type="ARBA" id="ARBA00022514"/>
    </source>
</evidence>
<comment type="similarity">
    <text evidence="2">Belongs to the IL-6 superfamily.</text>
</comment>
<dbReference type="Gene3D" id="1.20.1250.10">
    <property type="match status" value="1"/>
</dbReference>
<keyword evidence="5" id="KW-0964">Secreted</keyword>
<dbReference type="FunCoup" id="A0A6P8PT07">
    <property type="interactions" value="336"/>
</dbReference>
<keyword evidence="11" id="KW-1015">Disulfide bond</keyword>
<dbReference type="RefSeq" id="XP_033791387.1">
    <property type="nucleotide sequence ID" value="XM_033935496.1"/>
</dbReference>
<keyword evidence="7" id="KW-0732">Signal</keyword>
<reference evidence="17" key="1">
    <citation type="submission" date="2025-08" db="UniProtKB">
        <authorList>
            <consortium name="RefSeq"/>
        </authorList>
    </citation>
    <scope>IDENTIFICATION</scope>
</reference>
<dbReference type="InterPro" id="IPR009079">
    <property type="entry name" value="4_helix_cytokine-like_core"/>
</dbReference>
<dbReference type="OrthoDB" id="9904313at2759"/>
<accession>A0A6P8PT07</accession>
<evidence type="ECO:0000313" key="17">
    <source>
        <dbReference type="RefSeq" id="XP_033791387.1"/>
    </source>
</evidence>
<dbReference type="InParanoid" id="A0A6P8PT07"/>
<dbReference type="PANTHER" id="PTHR15947:SF0">
    <property type="entry name" value="INTERLEUKIN-23 SUBUNIT ALPHA"/>
    <property type="match status" value="1"/>
</dbReference>
<comment type="subunit">
    <text evidence="15">Heterodimer with IL12B; disulfide-linked. The heterodimer is known as interleukin IL-23. Interacts with IL23R; this interaction enables recruitment of IL12RB1.</text>
</comment>
<keyword evidence="4" id="KW-0202">Cytokine</keyword>
<evidence type="ECO:0000256" key="8">
    <source>
        <dbReference type="ARBA" id="ARBA00022859"/>
    </source>
</evidence>
<evidence type="ECO:0000313" key="16">
    <source>
        <dbReference type="Proteomes" id="UP000515159"/>
    </source>
</evidence>
<keyword evidence="10" id="KW-0797">Tissue remodeling</keyword>
<protein>
    <recommendedName>
        <fullName evidence="3">Interleukin-23 subunit alpha</fullName>
    </recommendedName>
    <alternativeName>
        <fullName evidence="13">Interleukin-23 subunit p19</fullName>
    </alternativeName>
</protein>
<evidence type="ECO:0000256" key="2">
    <source>
        <dbReference type="ARBA" id="ARBA00007432"/>
    </source>
</evidence>
<evidence type="ECO:0000256" key="10">
    <source>
        <dbReference type="ARBA" id="ARBA00023148"/>
    </source>
</evidence>
<evidence type="ECO:0000256" key="6">
    <source>
        <dbReference type="ARBA" id="ARBA00022588"/>
    </source>
</evidence>
<dbReference type="AlphaFoldDB" id="A0A6P8PT07"/>
<dbReference type="SUPFAM" id="SSF47266">
    <property type="entry name" value="4-helical cytokines"/>
    <property type="match status" value="1"/>
</dbReference>
<dbReference type="InterPro" id="IPR010831">
    <property type="entry name" value="IL-23_alpha"/>
</dbReference>
<keyword evidence="16" id="KW-1185">Reference proteome</keyword>
<dbReference type="GO" id="GO:0048771">
    <property type="term" value="P:tissue remodeling"/>
    <property type="evidence" value="ECO:0007669"/>
    <property type="project" value="UniProtKB-KW"/>
</dbReference>
<comment type="function">
    <text evidence="14">Associates with IL12B to form the pro-inflammatory cytokine IL-23 that plays different roles in innate and adaptive immunity. Released by antigen-presenting cells such as dendritic cells or macrophages, binds to a heterodimeric receptor complex composed of IL12RB1 and IL23R to activate JAK2 and TYK2 which then phosphorylate the receptor to form a docking site leading to the phosphorylation of STAT3 and STAT4. This process leads to activation of several pathways including p38 MAPK or NF-kappa-B and promotes the production of pro-inflammatory cytokines such as interleukin-17A/IL17A. In turn, participates in the early and effective intracellular bacterial clearance. Promotes the expansion and survival of T-helper 17 cells, a CD4-positive helper T-cell subset that produces IL-17, as well as other IL-17-producing cells.</text>
</comment>
<evidence type="ECO:0000256" key="5">
    <source>
        <dbReference type="ARBA" id="ARBA00022525"/>
    </source>
</evidence>
<sequence>MRDPIPALIALKKHKTTGGGSSRRKAMEAAGLSGRVTFLLIAFCALGSRAGARSTGQLAPGSWKGCRQESRHLNQLAKQFYNQSQDVFPDPEYPDRTDQWFPRVSCNHSCDPCSLRKGREDCLQKIAEVLHWYQSLFRWMTQEIGKEEVFNSTMKRIVRTMDTLQKNLMKHGFTSNASVFQPPSVEAWKWGFILEKAIWNLISFSSIVARVFTPGDPQHHDPGMAQNGLPCSQ</sequence>
<proteinExistence type="inferred from homology"/>
<keyword evidence="8" id="KW-0391">Immunity</keyword>
<gene>
    <name evidence="17" type="primary">LOC117356368</name>
</gene>
<keyword evidence="12" id="KW-0395">Inflammatory response</keyword>
<comment type="subcellular location">
    <subcellularLocation>
        <location evidence="1">Secreted</location>
    </subcellularLocation>
</comment>
<evidence type="ECO:0000256" key="1">
    <source>
        <dbReference type="ARBA" id="ARBA00004613"/>
    </source>
</evidence>
<evidence type="ECO:0000256" key="11">
    <source>
        <dbReference type="ARBA" id="ARBA00023157"/>
    </source>
</evidence>
<keyword evidence="9" id="KW-0051">Antiviral defense</keyword>
<dbReference type="GO" id="GO:2000330">
    <property type="term" value="P:positive regulation of T-helper 17 cell lineage commitment"/>
    <property type="evidence" value="ECO:0007669"/>
    <property type="project" value="TreeGrafter"/>
</dbReference>
<dbReference type="KEGG" id="gsh:117356368"/>